<evidence type="ECO:0000313" key="2">
    <source>
        <dbReference type="Proteomes" id="UP001459277"/>
    </source>
</evidence>
<reference evidence="1 2" key="1">
    <citation type="submission" date="2024-01" db="EMBL/GenBank/DDBJ databases">
        <title>A telomere-to-telomere, gap-free genome of sweet tea (Lithocarpus litseifolius).</title>
        <authorList>
            <person name="Zhou J."/>
        </authorList>
    </citation>
    <scope>NUCLEOTIDE SEQUENCE [LARGE SCALE GENOMIC DNA]</scope>
    <source>
        <strain evidence="1">Zhou-2022a</strain>
        <tissue evidence="1">Leaf</tissue>
    </source>
</reference>
<sequence length="121" mass="13467">NFFRDLVQLKGTKKLENMPIEETIGTILSAAEKYIAQNGTDDFKKIINKADKSRSSEGHSNMLEDNSSHFLSLIVVCVPLCSFNLSPMMLSFYSNPCSLLKLSKLKFLYSGPKLLHGAPLP</sequence>
<dbReference type="Proteomes" id="UP001459277">
    <property type="component" value="Unassembled WGS sequence"/>
</dbReference>
<gene>
    <name evidence="1" type="ORF">SO802_020729</name>
</gene>
<name>A0AAW2CEE9_9ROSI</name>
<evidence type="ECO:0000313" key="1">
    <source>
        <dbReference type="EMBL" id="KAK9996043.1"/>
    </source>
</evidence>
<protein>
    <submittedName>
        <fullName evidence="1">Uncharacterized protein</fullName>
    </submittedName>
</protein>
<keyword evidence="2" id="KW-1185">Reference proteome</keyword>
<organism evidence="1 2">
    <name type="scientific">Lithocarpus litseifolius</name>
    <dbReference type="NCBI Taxonomy" id="425828"/>
    <lineage>
        <taxon>Eukaryota</taxon>
        <taxon>Viridiplantae</taxon>
        <taxon>Streptophyta</taxon>
        <taxon>Embryophyta</taxon>
        <taxon>Tracheophyta</taxon>
        <taxon>Spermatophyta</taxon>
        <taxon>Magnoliopsida</taxon>
        <taxon>eudicotyledons</taxon>
        <taxon>Gunneridae</taxon>
        <taxon>Pentapetalae</taxon>
        <taxon>rosids</taxon>
        <taxon>fabids</taxon>
        <taxon>Fagales</taxon>
        <taxon>Fagaceae</taxon>
        <taxon>Lithocarpus</taxon>
    </lineage>
</organism>
<dbReference type="EMBL" id="JAZDWU010000007">
    <property type="protein sequence ID" value="KAK9996043.1"/>
    <property type="molecule type" value="Genomic_DNA"/>
</dbReference>
<proteinExistence type="predicted"/>
<dbReference type="AlphaFoldDB" id="A0AAW2CEE9"/>
<comment type="caution">
    <text evidence="1">The sequence shown here is derived from an EMBL/GenBank/DDBJ whole genome shotgun (WGS) entry which is preliminary data.</text>
</comment>
<feature type="non-terminal residue" evidence="1">
    <location>
        <position position="1"/>
    </location>
</feature>
<accession>A0AAW2CEE9</accession>